<dbReference type="STRING" id="653930.SAMN05216589_1038"/>
<keyword evidence="2" id="KW-0378">Hydrolase</keyword>
<dbReference type="InterPro" id="IPR007431">
    <property type="entry name" value="ACP_PD"/>
</dbReference>
<evidence type="ECO:0000256" key="4">
    <source>
        <dbReference type="ARBA" id="ARBA00023160"/>
    </source>
</evidence>
<dbReference type="Proteomes" id="UP000186904">
    <property type="component" value="Unassembled WGS sequence"/>
</dbReference>
<keyword evidence="3" id="KW-0443">Lipid metabolism</keyword>
<accession>A0A031MH04</accession>
<evidence type="ECO:0000313" key="8">
    <source>
        <dbReference type="Proteomes" id="UP000186904"/>
    </source>
</evidence>
<evidence type="ECO:0000313" key="5">
    <source>
        <dbReference type="EMBL" id="SER59827.1"/>
    </source>
</evidence>
<dbReference type="OrthoDB" id="8442777at2"/>
<dbReference type="Pfam" id="PF04336">
    <property type="entry name" value="ACP_PD"/>
    <property type="match status" value="1"/>
</dbReference>
<dbReference type="EMBL" id="FOUA01000001">
    <property type="protein sequence ID" value="SFL66017.1"/>
    <property type="molecule type" value="Genomic_DNA"/>
</dbReference>
<dbReference type="EMBL" id="FOGN01000001">
    <property type="protein sequence ID" value="SER59827.1"/>
    <property type="molecule type" value="Genomic_DNA"/>
</dbReference>
<gene>
    <name evidence="6" type="ORF">SAMN04487855_0588</name>
    <name evidence="5" type="ORF">SAMN05216589_1038</name>
</gene>
<reference evidence="7 8" key="1">
    <citation type="submission" date="2016-10" db="EMBL/GenBank/DDBJ databases">
        <authorList>
            <person name="de Groot N.N."/>
        </authorList>
    </citation>
    <scope>NUCLEOTIDE SEQUENCE [LARGE SCALE GENOMIC DNA]</scope>
    <source>
        <strain evidence="6 7">CGMCC 1.9095</strain>
        <strain evidence="5 8">DSM 22558</strain>
    </source>
</reference>
<dbReference type="PANTHER" id="PTHR38764">
    <property type="entry name" value="ACYL CARRIER PROTEIN PHOSPHODIESTERASE"/>
    <property type="match status" value="1"/>
</dbReference>
<keyword evidence="1" id="KW-0444">Lipid biosynthesis</keyword>
<evidence type="ECO:0000256" key="1">
    <source>
        <dbReference type="ARBA" id="ARBA00022516"/>
    </source>
</evidence>
<keyword evidence="7" id="KW-1185">Reference proteome</keyword>
<keyword evidence="4" id="KW-0275">Fatty acid biosynthesis</keyword>
<keyword evidence="4" id="KW-0276">Fatty acid metabolism</keyword>
<organism evidence="5 8">
    <name type="scientific">Halopseudomonas bauzanensis</name>
    <dbReference type="NCBI Taxonomy" id="653930"/>
    <lineage>
        <taxon>Bacteria</taxon>
        <taxon>Pseudomonadati</taxon>
        <taxon>Pseudomonadota</taxon>
        <taxon>Gammaproteobacteria</taxon>
        <taxon>Pseudomonadales</taxon>
        <taxon>Pseudomonadaceae</taxon>
        <taxon>Halopseudomonas</taxon>
    </lineage>
</organism>
<evidence type="ECO:0000256" key="2">
    <source>
        <dbReference type="ARBA" id="ARBA00022801"/>
    </source>
</evidence>
<dbReference type="GO" id="GO:0006633">
    <property type="term" value="P:fatty acid biosynthetic process"/>
    <property type="evidence" value="ECO:0007669"/>
    <property type="project" value="UniProtKB-KW"/>
</dbReference>
<dbReference type="PIRSF" id="PIRSF011489">
    <property type="entry name" value="DUF479"/>
    <property type="match status" value="1"/>
</dbReference>
<dbReference type="Proteomes" id="UP000186599">
    <property type="component" value="Unassembled WGS sequence"/>
</dbReference>
<dbReference type="AlphaFoldDB" id="A0A031MH04"/>
<dbReference type="GO" id="GO:0008770">
    <property type="term" value="F:[acyl-carrier-protein] phosphodiesterase activity"/>
    <property type="evidence" value="ECO:0007669"/>
    <property type="project" value="InterPro"/>
</dbReference>
<protein>
    <submittedName>
        <fullName evidence="5">Acyl carrier protein phosphodiesterase</fullName>
    </submittedName>
</protein>
<name>A0A031MH04_9GAMM</name>
<evidence type="ECO:0000256" key="3">
    <source>
        <dbReference type="ARBA" id="ARBA00023098"/>
    </source>
</evidence>
<evidence type="ECO:0000313" key="6">
    <source>
        <dbReference type="EMBL" id="SFL66017.1"/>
    </source>
</evidence>
<dbReference type="PANTHER" id="PTHR38764:SF1">
    <property type="entry name" value="ACYL CARRIER PROTEIN PHOSPHODIESTERASE"/>
    <property type="match status" value="1"/>
</dbReference>
<dbReference type="RefSeq" id="WP_051610734.1">
    <property type="nucleotide sequence ID" value="NZ_FOGN01000001.1"/>
</dbReference>
<proteinExistence type="predicted"/>
<evidence type="ECO:0000313" key="7">
    <source>
        <dbReference type="Proteomes" id="UP000186599"/>
    </source>
</evidence>
<sequence length="213" mass="24198">MNFLAHLRLGPDDPQQALGGLLGDFVKGPVAAMTLPDRVRQGIWLHRRIDAFTDRHPLVLRSKARVSGERRRYAGIMVDMFYDHLLARHWAQFADQSLAMFTARMYQQAVLAQQALMPERARIVLVRMAEQDWLGSYAELQNLHQALDNMARRLRPENRLPGAVSELERDYSDFEADFLEFMPEVIAFADAQAAALSESTDWQLLLSSSSPSA</sequence>